<feature type="transmembrane region" description="Helical" evidence="2">
    <location>
        <begin position="20"/>
        <end position="39"/>
    </location>
</feature>
<keyword evidence="2" id="KW-0472">Membrane</keyword>
<evidence type="ECO:0000313" key="6">
    <source>
        <dbReference type="Proteomes" id="UP001302367"/>
    </source>
</evidence>
<evidence type="ECO:0000256" key="2">
    <source>
        <dbReference type="SAM" id="Phobius"/>
    </source>
</evidence>
<dbReference type="Proteomes" id="UP001302367">
    <property type="component" value="Chromosome 6"/>
</dbReference>
<keyword evidence="2" id="KW-1133">Transmembrane helix</keyword>
<evidence type="ECO:0000313" key="3">
    <source>
        <dbReference type="EMBL" id="PIA94441.1"/>
    </source>
</evidence>
<evidence type="ECO:0000313" key="4">
    <source>
        <dbReference type="EMBL" id="WPB04909.1"/>
    </source>
</evidence>
<feature type="transmembrane region" description="Helical" evidence="2">
    <location>
        <begin position="51"/>
        <end position="69"/>
    </location>
</feature>
<dbReference type="Proteomes" id="UP000230605">
    <property type="component" value="Chromosome 6"/>
</dbReference>
<proteinExistence type="predicted"/>
<gene>
    <name evidence="3" type="ORF">CB0940_08337</name>
    <name evidence="4" type="ORF">RHO25_009557</name>
</gene>
<keyword evidence="2" id="KW-0812">Transmembrane</keyword>
<feature type="compositionally biased region" description="Basic and acidic residues" evidence="1">
    <location>
        <begin position="215"/>
        <end position="224"/>
    </location>
</feature>
<dbReference type="EMBL" id="CP134189">
    <property type="protein sequence ID" value="WPB04909.1"/>
    <property type="molecule type" value="Genomic_DNA"/>
</dbReference>
<evidence type="ECO:0000313" key="5">
    <source>
        <dbReference type="Proteomes" id="UP000230605"/>
    </source>
</evidence>
<reference evidence="3 5" key="1">
    <citation type="submission" date="2015-10" db="EMBL/GenBank/DDBJ databases">
        <title>The cercosporin biosynthetic gene cluster was horizontally transferred to several fungal lineages and shown to be expanded in Cercospora beticola based on microsynteny with recipient genomes.</title>
        <authorList>
            <person name="De Jonge R."/>
            <person name="Ebert M.K."/>
            <person name="Suttle J.C."/>
            <person name="Jurick Ii W.M."/>
            <person name="Secor G.A."/>
            <person name="Thomma B.P."/>
            <person name="Van De Peer Y."/>
            <person name="Bolton M.D."/>
        </authorList>
    </citation>
    <scope>NUCLEOTIDE SEQUENCE [LARGE SCALE GENOMIC DNA]</scope>
    <source>
        <strain evidence="3 5">09-40</strain>
    </source>
</reference>
<dbReference type="OrthoDB" id="3875620at2759"/>
<feature type="transmembrane region" description="Helical" evidence="2">
    <location>
        <begin position="81"/>
        <end position="101"/>
    </location>
</feature>
<organism evidence="3 5">
    <name type="scientific">Cercospora beticola</name>
    <name type="common">Sugarbeet leaf spot fungus</name>
    <dbReference type="NCBI Taxonomy" id="122368"/>
    <lineage>
        <taxon>Eukaryota</taxon>
        <taxon>Fungi</taxon>
        <taxon>Dikarya</taxon>
        <taxon>Ascomycota</taxon>
        <taxon>Pezizomycotina</taxon>
        <taxon>Dothideomycetes</taxon>
        <taxon>Dothideomycetidae</taxon>
        <taxon>Mycosphaerellales</taxon>
        <taxon>Mycosphaerellaceae</taxon>
        <taxon>Cercospora</taxon>
    </lineage>
</organism>
<dbReference type="PROSITE" id="PS51257">
    <property type="entry name" value="PROKAR_LIPOPROTEIN"/>
    <property type="match status" value="1"/>
</dbReference>
<reference evidence="4 6" key="2">
    <citation type="submission" date="2023-09" db="EMBL/GenBank/DDBJ databases">
        <title>Complete-Gapless Cercospora beticola genome.</title>
        <authorList>
            <person name="Wyatt N.A."/>
            <person name="Spanner R.E."/>
            <person name="Bolton M.D."/>
        </authorList>
    </citation>
    <scope>NUCLEOTIDE SEQUENCE [LARGE SCALE GENOMIC DNA]</scope>
    <source>
        <strain evidence="4">Cb09-40</strain>
    </source>
</reference>
<protein>
    <submittedName>
        <fullName evidence="3">Uncharacterized protein</fullName>
    </submittedName>
</protein>
<accession>A0A2G5HPF9</accession>
<dbReference type="EMBL" id="LKMD01000104">
    <property type="protein sequence ID" value="PIA94441.1"/>
    <property type="molecule type" value="Genomic_DNA"/>
</dbReference>
<feature type="region of interest" description="Disordered" evidence="1">
    <location>
        <begin position="185"/>
        <end position="224"/>
    </location>
</feature>
<name>A0A2G5HPF9_CERBT</name>
<feature type="compositionally biased region" description="Basic and acidic residues" evidence="1">
    <location>
        <begin position="198"/>
        <end position="207"/>
    </location>
</feature>
<keyword evidence="6" id="KW-1185">Reference proteome</keyword>
<feature type="transmembrane region" description="Helical" evidence="2">
    <location>
        <begin position="153"/>
        <end position="176"/>
    </location>
</feature>
<dbReference type="AlphaFoldDB" id="A0A2G5HPF9"/>
<sequence length="224" mass="25334">MAGRHHPGSESTSRCFPVTIAIVSLVYNVLVGFSCTYLPDDPLYIGLSIQLYAWAGSALSVLGLFGIVTKRPALTTSFAHFLLLDTFVSAIVRLLILQFFFEAFYDHNVCTATYDPTWSPRNFRHDIVTSVRYQKEYLWQTSNRKRCRAALSAVQIVLIGLVICLTAAQCSLAFTMRRFGKELERRGERTTTRSTFRSVDEKPRRSPEPSMAPYSDEKSRLESA</sequence>
<evidence type="ECO:0000256" key="1">
    <source>
        <dbReference type="SAM" id="MobiDB-lite"/>
    </source>
</evidence>